<dbReference type="Pfam" id="PF00756">
    <property type="entry name" value="Esterase"/>
    <property type="match status" value="1"/>
</dbReference>
<dbReference type="GO" id="GO:0050348">
    <property type="term" value="F:trehalose O-mycolyltransferase activity"/>
    <property type="evidence" value="ECO:0007669"/>
    <property type="project" value="UniProtKB-EC"/>
</dbReference>
<organism evidence="10">
    <name type="scientific">Gordonia sp. MP11Mi</name>
    <dbReference type="NCBI Taxonomy" id="3022769"/>
    <lineage>
        <taxon>Bacteria</taxon>
        <taxon>Bacillati</taxon>
        <taxon>Actinomycetota</taxon>
        <taxon>Actinomycetes</taxon>
        <taxon>Mycobacteriales</taxon>
        <taxon>Gordoniaceae</taxon>
        <taxon>Gordonia</taxon>
    </lineage>
</organism>
<evidence type="ECO:0000313" key="10">
    <source>
        <dbReference type="EMBL" id="WOC12070.1"/>
    </source>
</evidence>
<evidence type="ECO:0000256" key="2">
    <source>
        <dbReference type="ARBA" id="ARBA00005874"/>
    </source>
</evidence>
<proteinExistence type="inferred from homology"/>
<gene>
    <name evidence="10" type="primary">fbpA_2</name>
    <name evidence="10" type="ORF">MP11Mi_11520</name>
</gene>
<comment type="similarity">
    <text evidence="2">Belongs to the mycobacterial A85 antigen family.</text>
</comment>
<dbReference type="SUPFAM" id="SSF53474">
    <property type="entry name" value="alpha/beta-Hydrolases"/>
    <property type="match status" value="1"/>
</dbReference>
<dbReference type="InterPro" id="IPR006311">
    <property type="entry name" value="TAT_signal"/>
</dbReference>
<comment type="catalytic activity">
    <reaction evidence="1">
        <text>2 alpha,alpha'-trehalose 6-mycolate = alpha,alpha'-trehalose 6,6'-bismycolate + alpha,alpha-trehalose</text>
        <dbReference type="Rhea" id="RHEA:23472"/>
        <dbReference type="ChEBI" id="CHEBI:16551"/>
        <dbReference type="ChEBI" id="CHEBI:18195"/>
        <dbReference type="ChEBI" id="CHEBI:18234"/>
        <dbReference type="EC" id="2.3.1.122"/>
    </reaction>
</comment>
<dbReference type="InterPro" id="IPR050583">
    <property type="entry name" value="Mycobacterial_A85_antigen"/>
</dbReference>
<comment type="catalytic activity">
    <reaction evidence="8">
        <text>an acyl-CoA + a 1,2-diacyl-sn-glycerol = a triacyl-sn-glycerol + CoA</text>
        <dbReference type="Rhea" id="RHEA:10868"/>
        <dbReference type="ChEBI" id="CHEBI:17815"/>
        <dbReference type="ChEBI" id="CHEBI:57287"/>
        <dbReference type="ChEBI" id="CHEBI:58342"/>
        <dbReference type="ChEBI" id="CHEBI:64615"/>
        <dbReference type="EC" id="2.3.1.20"/>
    </reaction>
</comment>
<evidence type="ECO:0000256" key="8">
    <source>
        <dbReference type="ARBA" id="ARBA00048109"/>
    </source>
</evidence>
<dbReference type="Gene3D" id="3.40.50.1820">
    <property type="entry name" value="alpha/beta hydrolase"/>
    <property type="match status" value="1"/>
</dbReference>
<dbReference type="PANTHER" id="PTHR48098">
    <property type="entry name" value="ENTEROCHELIN ESTERASE-RELATED"/>
    <property type="match status" value="1"/>
</dbReference>
<name>A0AA97GUT7_9ACTN</name>
<dbReference type="RefSeq" id="WP_420041330.1">
    <property type="nucleotide sequence ID" value="NZ_CP128986.1"/>
</dbReference>
<evidence type="ECO:0000256" key="3">
    <source>
        <dbReference type="ARBA" id="ARBA00012820"/>
    </source>
</evidence>
<protein>
    <recommendedName>
        <fullName evidence="7">Acyl-CoA:diacylglycerol acyltransferase</fullName>
        <ecNumber evidence="3">2.3.1.122</ecNumber>
        <ecNumber evidence="4">2.3.1.20</ecNumber>
    </recommendedName>
</protein>
<dbReference type="EMBL" id="CP128986">
    <property type="protein sequence ID" value="WOC12070.1"/>
    <property type="molecule type" value="Genomic_DNA"/>
</dbReference>
<dbReference type="PROSITE" id="PS51318">
    <property type="entry name" value="TAT"/>
    <property type="match status" value="1"/>
</dbReference>
<evidence type="ECO:0000256" key="5">
    <source>
        <dbReference type="ARBA" id="ARBA00022679"/>
    </source>
</evidence>
<dbReference type="EC" id="2.3.1.122" evidence="3"/>
<dbReference type="InterPro" id="IPR029058">
    <property type="entry name" value="AB_hydrolase_fold"/>
</dbReference>
<evidence type="ECO:0000256" key="7">
    <source>
        <dbReference type="ARBA" id="ARBA00032572"/>
    </source>
</evidence>
<evidence type="ECO:0000256" key="6">
    <source>
        <dbReference type="ARBA" id="ARBA00023315"/>
    </source>
</evidence>
<feature type="chain" id="PRO_5041660079" description="Acyl-CoA:diacylglycerol acyltransferase" evidence="9">
    <location>
        <begin position="36"/>
        <end position="321"/>
    </location>
</feature>
<dbReference type="InterPro" id="IPR000801">
    <property type="entry name" value="Esterase-like"/>
</dbReference>
<dbReference type="AlphaFoldDB" id="A0AA97GUT7"/>
<accession>A0AA97GUT7</accession>
<keyword evidence="5 10" id="KW-0808">Transferase</keyword>
<sequence>MLSSARKRLTAGVLAAAAAAAGTLVAVAPAPQASAAGTVENVYSHAMHRSVPVKIIEGKGGGSKPTLYLLDGLRAPAHNSGWLIETNVDNYMANKGTNVAIPFGGAGSFYTNWERRDPKLGLNKWETFLTKELPAYMKSKHNSDNRRNGIAGLSMSGTAALNLASRHPSFYKAVASYSGYPTVTMPGFGQGIQASVMEMGGNPTNMWGVWPAGEWAANDPFLTAGNLAGKRVYVSSGTGVGSKYDSSLTPGSPRFNPTKFAQMVPLEVAASTSSQLYIARLATVPGVKLTTDITPDGAHWWDYWEARFKQSWNTTFRPAFF</sequence>
<keyword evidence="9" id="KW-0732">Signal</keyword>
<keyword evidence="6 10" id="KW-0012">Acyltransferase</keyword>
<reference evidence="10" key="1">
    <citation type="submission" date="2023-06" db="EMBL/GenBank/DDBJ databases">
        <title>Gordonia sp. nov. and Pseudochrobactrum sp. nov., two species isolated from the burying beetle Nicrophorus vespilloides.</title>
        <authorList>
            <person name="Poehlein A."/>
            <person name="Guzman J."/>
            <person name="Daniel R."/>
            <person name="Vilcinskas A."/>
        </authorList>
    </citation>
    <scope>NUCLEOTIDE SEQUENCE</scope>
    <source>
        <strain evidence="10">MP11Mi</strain>
    </source>
</reference>
<evidence type="ECO:0000256" key="9">
    <source>
        <dbReference type="SAM" id="SignalP"/>
    </source>
</evidence>
<evidence type="ECO:0000256" key="1">
    <source>
        <dbReference type="ARBA" id="ARBA00000697"/>
    </source>
</evidence>
<evidence type="ECO:0000256" key="4">
    <source>
        <dbReference type="ARBA" id="ARBA00013244"/>
    </source>
</evidence>
<dbReference type="EC" id="2.3.1.20" evidence="4"/>
<feature type="signal peptide" evidence="9">
    <location>
        <begin position="1"/>
        <end position="35"/>
    </location>
</feature>
<dbReference type="PANTHER" id="PTHR48098:SF1">
    <property type="entry name" value="DIACYLGLYCEROL ACYLTRANSFERASE_MYCOLYLTRANSFERASE AG85A"/>
    <property type="match status" value="1"/>
</dbReference>
<dbReference type="GO" id="GO:0004144">
    <property type="term" value="F:diacylglycerol O-acyltransferase activity"/>
    <property type="evidence" value="ECO:0007669"/>
    <property type="project" value="UniProtKB-EC"/>
</dbReference>